<dbReference type="GO" id="GO:0008276">
    <property type="term" value="F:protein methyltransferase activity"/>
    <property type="evidence" value="ECO:0007669"/>
    <property type="project" value="InterPro"/>
</dbReference>
<dbReference type="InterPro" id="IPR012818">
    <property type="entry name" value="CbiE"/>
</dbReference>
<dbReference type="InterPro" id="IPR050714">
    <property type="entry name" value="Cobalamin_biosynth_MTase"/>
</dbReference>
<name>A0A918FSZ9_9ACTN</name>
<proteinExistence type="predicted"/>
<comment type="caution">
    <text evidence="8">The sequence shown here is derived from an EMBL/GenBank/DDBJ whole genome shotgun (WGS) entry which is preliminary data.</text>
</comment>
<gene>
    <name evidence="8" type="ORF">GCM10010269_18680</name>
</gene>
<dbReference type="GO" id="GO:0009236">
    <property type="term" value="P:cobalamin biosynthetic process"/>
    <property type="evidence" value="ECO:0007669"/>
    <property type="project" value="UniProtKB-KW"/>
</dbReference>
<evidence type="ECO:0000256" key="1">
    <source>
        <dbReference type="ARBA" id="ARBA00004953"/>
    </source>
</evidence>
<dbReference type="Pfam" id="PF13649">
    <property type="entry name" value="Methyltransf_25"/>
    <property type="match status" value="1"/>
</dbReference>
<dbReference type="Pfam" id="PF00590">
    <property type="entry name" value="TP_methylase"/>
    <property type="match status" value="1"/>
</dbReference>
<evidence type="ECO:0000313" key="8">
    <source>
        <dbReference type="EMBL" id="GGR79674.1"/>
    </source>
</evidence>
<organism evidence="8 9">
    <name type="scientific">Streptomyces humidus</name>
    <dbReference type="NCBI Taxonomy" id="52259"/>
    <lineage>
        <taxon>Bacteria</taxon>
        <taxon>Bacillati</taxon>
        <taxon>Actinomycetota</taxon>
        <taxon>Actinomycetes</taxon>
        <taxon>Kitasatosporales</taxon>
        <taxon>Streptomycetaceae</taxon>
        <taxon>Streptomyces</taxon>
    </lineage>
</organism>
<evidence type="ECO:0000256" key="4">
    <source>
        <dbReference type="ARBA" id="ARBA00022679"/>
    </source>
</evidence>
<dbReference type="Gene3D" id="3.40.50.150">
    <property type="entry name" value="Vaccinia Virus protein VP39"/>
    <property type="match status" value="1"/>
</dbReference>
<dbReference type="InterPro" id="IPR014777">
    <property type="entry name" value="4pyrrole_Mease_sub1"/>
</dbReference>
<protein>
    <submittedName>
        <fullName evidence="8">Precorrin-6y C5,15-methyltransferase (Decarboxylating) subunit CbiE</fullName>
    </submittedName>
</protein>
<dbReference type="InterPro" id="IPR029063">
    <property type="entry name" value="SAM-dependent_MTases_sf"/>
</dbReference>
<dbReference type="Proteomes" id="UP000606194">
    <property type="component" value="Unassembled WGS sequence"/>
</dbReference>
<evidence type="ECO:0000256" key="5">
    <source>
        <dbReference type="ARBA" id="ARBA00022691"/>
    </source>
</evidence>
<evidence type="ECO:0000313" key="9">
    <source>
        <dbReference type="Proteomes" id="UP000606194"/>
    </source>
</evidence>
<dbReference type="NCBIfam" id="TIGR02467">
    <property type="entry name" value="CbiE"/>
    <property type="match status" value="1"/>
</dbReference>
<reference evidence="8" key="1">
    <citation type="journal article" date="2014" name="Int. J. Syst. Evol. Microbiol.">
        <title>Complete genome sequence of Corynebacterium casei LMG S-19264T (=DSM 44701T), isolated from a smear-ripened cheese.</title>
        <authorList>
            <consortium name="US DOE Joint Genome Institute (JGI-PGF)"/>
            <person name="Walter F."/>
            <person name="Albersmeier A."/>
            <person name="Kalinowski J."/>
            <person name="Ruckert C."/>
        </authorList>
    </citation>
    <scope>NUCLEOTIDE SEQUENCE</scope>
    <source>
        <strain evidence="8">JCM 4386</strain>
    </source>
</reference>
<dbReference type="SUPFAM" id="SSF53335">
    <property type="entry name" value="S-adenosyl-L-methionine-dependent methyltransferases"/>
    <property type="match status" value="1"/>
</dbReference>
<evidence type="ECO:0000259" key="7">
    <source>
        <dbReference type="Pfam" id="PF13649"/>
    </source>
</evidence>
<evidence type="ECO:0000256" key="2">
    <source>
        <dbReference type="ARBA" id="ARBA00022573"/>
    </source>
</evidence>
<dbReference type="PIRSF" id="PIRSF036428">
    <property type="entry name" value="CobL"/>
    <property type="match status" value="1"/>
</dbReference>
<dbReference type="EMBL" id="BMTL01000006">
    <property type="protein sequence ID" value="GGR79674.1"/>
    <property type="molecule type" value="Genomic_DNA"/>
</dbReference>
<feature type="domain" description="Methyltransferase" evidence="7">
    <location>
        <begin position="260"/>
        <end position="317"/>
    </location>
</feature>
<dbReference type="RefSeq" id="WP_190148773.1">
    <property type="nucleotide sequence ID" value="NZ_BMTL01000006.1"/>
</dbReference>
<dbReference type="PANTHER" id="PTHR43182">
    <property type="entry name" value="COBALT-PRECORRIN-6B C(15)-METHYLTRANSFERASE (DECARBOXYLATING)"/>
    <property type="match status" value="1"/>
</dbReference>
<reference evidence="8" key="2">
    <citation type="submission" date="2020-09" db="EMBL/GenBank/DDBJ databases">
        <authorList>
            <person name="Sun Q."/>
            <person name="Ohkuma M."/>
        </authorList>
    </citation>
    <scope>NUCLEOTIDE SEQUENCE</scope>
    <source>
        <strain evidence="8">JCM 4386</strain>
    </source>
</reference>
<evidence type="ECO:0000256" key="3">
    <source>
        <dbReference type="ARBA" id="ARBA00022603"/>
    </source>
</evidence>
<dbReference type="PANTHER" id="PTHR43182:SF1">
    <property type="entry name" value="COBALT-PRECORRIN-7 C(5)-METHYLTRANSFERASE"/>
    <property type="match status" value="1"/>
</dbReference>
<keyword evidence="5" id="KW-0949">S-adenosyl-L-methionine</keyword>
<keyword evidence="3" id="KW-0489">Methyltransferase</keyword>
<dbReference type="InterPro" id="IPR014776">
    <property type="entry name" value="4pyrrole_Mease_sub2"/>
</dbReference>
<keyword evidence="2" id="KW-0169">Cobalamin biosynthesis</keyword>
<dbReference type="InterPro" id="IPR006365">
    <property type="entry name" value="Cbl_synth_CobL"/>
</dbReference>
<accession>A0A918FSZ9</accession>
<keyword evidence="4" id="KW-0808">Transferase</keyword>
<evidence type="ECO:0000259" key="6">
    <source>
        <dbReference type="Pfam" id="PF00590"/>
    </source>
</evidence>
<dbReference type="InterPro" id="IPR035996">
    <property type="entry name" value="4pyrrol_Methylase_sf"/>
</dbReference>
<dbReference type="Gene3D" id="3.30.950.10">
    <property type="entry name" value="Methyltransferase, Cobalt-precorrin-4 Transmethylase, Domain 2"/>
    <property type="match status" value="1"/>
</dbReference>
<dbReference type="Gene3D" id="3.40.1010.10">
    <property type="entry name" value="Cobalt-precorrin-4 Transmethylase, Domain 1"/>
    <property type="match status" value="1"/>
</dbReference>
<dbReference type="InterPro" id="IPR041698">
    <property type="entry name" value="Methyltransf_25"/>
</dbReference>
<keyword evidence="9" id="KW-1185">Reference proteome</keyword>
<dbReference type="GO" id="GO:0032259">
    <property type="term" value="P:methylation"/>
    <property type="evidence" value="ECO:0007669"/>
    <property type="project" value="UniProtKB-KW"/>
</dbReference>
<comment type="pathway">
    <text evidence="1">Cofactor biosynthesis; adenosylcobalamin biosynthesis.</text>
</comment>
<sequence length="405" mass="41801">MADRVTVIGWDGSPLTAAARSALGAATLVAGAAHHLRLPEVPPAAERIPLGSVALAAPRIAGHRGTAVVIADGDPGFFGVVRALRAPEFGLEVEVVPAVSAVAAAFARAGMPWDDAQVVVAHRRTLRRAVNVCRAHPKVAVLTSPGAGPAELGLLLEGVHRTFVVCEELGTDREQVSVVTSDKAADHSWRDPNVVIVIGGPTGPVVSGDGGWIAGRDPGAGPRGWALPAEAYEGGLGEGEAPLLRAAQLARLGPRVGDLVWDIGCGSGAFATEAARAGAAVIAVDRDLEACARTDAAARRHGVQLQIVHGGAPHVLENLPEPDVVRVGGGGAPVVSAVVDRRPQRIVTHAATRDAAERVGRDLSEHGYGVECALVQSVELDTRAWTETERSVAFLLTGVLGDRRP</sequence>
<dbReference type="InterPro" id="IPR000878">
    <property type="entry name" value="4pyrrol_Mease"/>
</dbReference>
<feature type="domain" description="Tetrapyrrole methylase" evidence="6">
    <location>
        <begin position="15"/>
        <end position="182"/>
    </location>
</feature>
<dbReference type="SUPFAM" id="SSF53790">
    <property type="entry name" value="Tetrapyrrole methylase"/>
    <property type="match status" value="1"/>
</dbReference>
<dbReference type="AlphaFoldDB" id="A0A918FSZ9"/>